<dbReference type="NCBIfam" id="TIGR01766">
    <property type="entry name" value="IS200/IS605 family accessory protein TnpB-like domain"/>
    <property type="match status" value="1"/>
</dbReference>
<protein>
    <submittedName>
        <fullName evidence="2">IS200/IS605 family accessory protein TnpB-related protein</fullName>
    </submittedName>
</protein>
<name>A0A8I1JK16_PSEPU</name>
<dbReference type="GO" id="GO:0003677">
    <property type="term" value="F:DNA binding"/>
    <property type="evidence" value="ECO:0007669"/>
    <property type="project" value="UniProtKB-KW"/>
</dbReference>
<evidence type="ECO:0000313" key="2">
    <source>
        <dbReference type="EMBL" id="MBI6885186.1"/>
    </source>
</evidence>
<comment type="caution">
    <text evidence="2">The sequence shown here is derived from an EMBL/GenBank/DDBJ whole genome shotgun (WGS) entry which is preliminary data.</text>
</comment>
<dbReference type="AlphaFoldDB" id="A0A8I1JK16"/>
<organism evidence="2 3">
    <name type="scientific">Pseudomonas putida</name>
    <name type="common">Arthrobacter siderocapsulatus</name>
    <dbReference type="NCBI Taxonomy" id="303"/>
    <lineage>
        <taxon>Bacteria</taxon>
        <taxon>Pseudomonadati</taxon>
        <taxon>Pseudomonadota</taxon>
        <taxon>Gammaproteobacteria</taxon>
        <taxon>Pseudomonadales</taxon>
        <taxon>Pseudomonadaceae</taxon>
        <taxon>Pseudomonas</taxon>
    </lineage>
</organism>
<evidence type="ECO:0000313" key="3">
    <source>
        <dbReference type="Proteomes" id="UP000637061"/>
    </source>
</evidence>
<evidence type="ECO:0000256" key="1">
    <source>
        <dbReference type="ARBA" id="ARBA00023125"/>
    </source>
</evidence>
<accession>A0A8I1JK16</accession>
<dbReference type="RefSeq" id="WP_198747588.1">
    <property type="nucleotide sequence ID" value="NZ_JAEHTE010000015.1"/>
</dbReference>
<dbReference type="Proteomes" id="UP000637061">
    <property type="component" value="Unassembled WGS sequence"/>
</dbReference>
<feature type="non-terminal residue" evidence="2">
    <location>
        <position position="506"/>
    </location>
</feature>
<gene>
    <name evidence="2" type="ORF">JEU22_14825</name>
</gene>
<sequence length="506" mass="56800">MKPLIPVRTTTIQTRIPRGTDVSVIDALDAYADLFSRLERVAIATRSKGQKVDKNAFLKQHGITGRQFNALSRSADGKIDSQLSNLENYIADCRAKIAKQTLKIEAKKLKLKKAGTPAYFASLHDQIRQHWRKLQIQASRKLGYERQLKAKQPSICMGSRRLFSQQYNLAENGLSDHAAWQNLWRRQRSSQFFVLGSKDENSGCQGCVIIPQGDGLYSLKIRLPDALQAVHGDYCYITDVAFSHDRRWLDEAIASNRLRKVAQAEYRQQAKNPDFVGPLDKESRYLESYGQAMSYRFVRDDKRGWRILVTTERASQALSSDRRLGAIGVDLNNHHLSVTEVDRKGNKVGCADLVFRTDEDITSAKTATALQMAAVKIVDQARASGKPVVIEDLDFQIKKQGLQKGRAGDAKLNKIVSALVYRKFRATLETRAFKEGVEVIVVNPAYTSFIGKLKYLNQTKNSVHQAAGLVIARRGMGLKDPLPRKSIVPVVRRLCTFVAPADARKD</sequence>
<proteinExistence type="predicted"/>
<keyword evidence="1" id="KW-0238">DNA-binding</keyword>
<dbReference type="EMBL" id="JAEHTE010000015">
    <property type="protein sequence ID" value="MBI6885186.1"/>
    <property type="molecule type" value="Genomic_DNA"/>
</dbReference>
<reference evidence="2" key="1">
    <citation type="submission" date="2020-12" db="EMBL/GenBank/DDBJ databases">
        <title>Enhanced detection system for hospital associated transmission using whole genome sequencing surveillance.</title>
        <authorList>
            <person name="Harrison L.H."/>
            <person name="Van Tyne D."/>
            <person name="Marsh J.W."/>
            <person name="Griffith M.P."/>
            <person name="Snyder D.J."/>
            <person name="Cooper V.S."/>
            <person name="Mustapha M."/>
        </authorList>
    </citation>
    <scope>NUCLEOTIDE SEQUENCE</scope>
    <source>
        <strain evidence="2">PSB00042</strain>
    </source>
</reference>
<dbReference type="InterPro" id="IPR010095">
    <property type="entry name" value="Cas12f1-like_TNB"/>
</dbReference>